<dbReference type="InterPro" id="IPR017853">
    <property type="entry name" value="GH"/>
</dbReference>
<dbReference type="PROSITE" id="PS01095">
    <property type="entry name" value="GH18_1"/>
    <property type="match status" value="1"/>
</dbReference>
<evidence type="ECO:0000256" key="6">
    <source>
        <dbReference type="ARBA" id="ARBA00023326"/>
    </source>
</evidence>
<feature type="region of interest" description="Disordered" evidence="8">
    <location>
        <begin position="467"/>
        <end position="487"/>
    </location>
</feature>
<keyword evidence="5 7" id="KW-0326">Glycosidase</keyword>
<sequence>VVAQTAQNTTKLPLGSCTPDIPCANGACCDGKSGFCGFGPNFCGSDVRMPCHLAFSYLRVLGLGLHFSRFPMLKILRGHYLISAQNYSLTHVNYAFALISSSYEITEMTAGDSDLWKRTTALKENLPALKVFLSIGGWTFNDPPNQKIFSDMVASEANTNAFLASALSVMEQYAFDGLDIDWEYPGASDRGGVPADTENYVKFMATVKAAFKVKNYGLSFTAPSSYWYLQHFDLGGLLKSADWVNVMTYDLHGVWDGIDQRSISTGESTVRIRHGQGDLLTPLFSVDPSQVVMGMAFYGRSFTLSSSDCSDPGCPWSSGADAGPCSNNVGSLMWAEINAIVGPDTQAVIQTDPVAATNYAVFGSELNQWVSYDDVTSEPPNHTLADPFPWTNCAWQGTPPFCGDNWCEIGQITVFQDPIGDGTSPCTGGNVRSYCCDVPQALPVPFSDIFPSNVEDTGNDLFNVDFDPDQGDSFSEEGTTSTFKEDDNENNSAFGEVFIDSPNPSSVSSLDVTEGWVLSGCDAKSDQAQTVVAHCSTNSDACQHVFIGGAANTIVKLPLSCGLGPYARVVSMNPHANQSVLARYRRTASGTVYSLSFDYNFAAIPAENGPVYMRADVTDMPDYWDSVVDSPPERLPRLKSRGLWKEPPKKRWWGAFKTWLSKLNQIESDNSQSRTFFWSDTWTIFHQDLHCDGPPAFDASLDISVNGQTQLTTRYGFYLQGQVVPPQVTAAYVYFDAGGKAAATFTMTGTASVTWNSDTIQFASFGFPGLYYPGLLTIGPSLVLNGYITGELSLTGTLTTGLTYQFPDIHYALGKSGDDDMGSDVTPSEPNQSYKYNFGYNVDLSGSLNIHIVPTAQLGISVLGGSLIDANAYVAADLYAGVEITGSVSHAQAGEVCVNPHYGLILTGGVTGNLLYWESSPLSIEFYNKDYTYMSKCFNSVDEPSASSRRGLGELSASAGTLPSFPAIHSEPRIVVENKSGRSQIRPSSGTLEKRVLLPPLVGTDFLCPQTDSAIGEENYDNDIYSDGA</sequence>
<evidence type="ECO:0000256" key="4">
    <source>
        <dbReference type="ARBA" id="ARBA00023277"/>
    </source>
</evidence>
<keyword evidence="4" id="KW-0119">Carbohydrate metabolism</keyword>
<dbReference type="SUPFAM" id="SSF51445">
    <property type="entry name" value="(Trans)glycosidases"/>
    <property type="match status" value="1"/>
</dbReference>
<evidence type="ECO:0000256" key="1">
    <source>
        <dbReference type="ARBA" id="ARBA00000822"/>
    </source>
</evidence>
<evidence type="ECO:0000256" key="2">
    <source>
        <dbReference type="ARBA" id="ARBA00022801"/>
    </source>
</evidence>
<evidence type="ECO:0000256" key="5">
    <source>
        <dbReference type="ARBA" id="ARBA00023295"/>
    </source>
</evidence>
<dbReference type="Proteomes" id="UP001215598">
    <property type="component" value="Unassembled WGS sequence"/>
</dbReference>
<keyword evidence="3" id="KW-0146">Chitin degradation</keyword>
<feature type="non-terminal residue" evidence="10">
    <location>
        <position position="1029"/>
    </location>
</feature>
<feature type="domain" description="GH18" evidence="9">
    <location>
        <begin position="61"/>
        <end position="355"/>
    </location>
</feature>
<keyword evidence="11" id="KW-1185">Reference proteome</keyword>
<dbReference type="SMART" id="SM00636">
    <property type="entry name" value="Glyco_18"/>
    <property type="match status" value="1"/>
</dbReference>
<organism evidence="10 11">
    <name type="scientific">Mycena metata</name>
    <dbReference type="NCBI Taxonomy" id="1033252"/>
    <lineage>
        <taxon>Eukaryota</taxon>
        <taxon>Fungi</taxon>
        <taxon>Dikarya</taxon>
        <taxon>Basidiomycota</taxon>
        <taxon>Agaricomycotina</taxon>
        <taxon>Agaricomycetes</taxon>
        <taxon>Agaricomycetidae</taxon>
        <taxon>Agaricales</taxon>
        <taxon>Marasmiineae</taxon>
        <taxon>Mycenaceae</taxon>
        <taxon>Mycena</taxon>
    </lineage>
</organism>
<name>A0AAD7JXE7_9AGAR</name>
<gene>
    <name evidence="10" type="ORF">B0H16DRAFT_1305541</name>
</gene>
<dbReference type="InterPro" id="IPR001223">
    <property type="entry name" value="Glyco_hydro18_cat"/>
</dbReference>
<evidence type="ECO:0000256" key="7">
    <source>
        <dbReference type="RuleBase" id="RU000489"/>
    </source>
</evidence>
<comment type="catalytic activity">
    <reaction evidence="1">
        <text>Random endo-hydrolysis of N-acetyl-beta-D-glucosaminide (1-&gt;4)-beta-linkages in chitin and chitodextrins.</text>
        <dbReference type="EC" id="3.2.1.14"/>
    </reaction>
</comment>
<dbReference type="GO" id="GO:0000272">
    <property type="term" value="P:polysaccharide catabolic process"/>
    <property type="evidence" value="ECO:0007669"/>
    <property type="project" value="UniProtKB-KW"/>
</dbReference>
<dbReference type="InterPro" id="IPR050314">
    <property type="entry name" value="Glycosyl_Hydrlase_18"/>
</dbReference>
<evidence type="ECO:0000313" key="10">
    <source>
        <dbReference type="EMBL" id="KAJ7772314.1"/>
    </source>
</evidence>
<protein>
    <submittedName>
        <fullName evidence="10">Glycosyl hydrolases family 18-domain-containing protein</fullName>
    </submittedName>
</protein>
<evidence type="ECO:0000313" key="11">
    <source>
        <dbReference type="Proteomes" id="UP001215598"/>
    </source>
</evidence>
<dbReference type="GO" id="GO:0006032">
    <property type="term" value="P:chitin catabolic process"/>
    <property type="evidence" value="ECO:0007669"/>
    <property type="project" value="UniProtKB-KW"/>
</dbReference>
<dbReference type="PROSITE" id="PS51910">
    <property type="entry name" value="GH18_2"/>
    <property type="match status" value="1"/>
</dbReference>
<dbReference type="GO" id="GO:0008843">
    <property type="term" value="F:endochitinase activity"/>
    <property type="evidence" value="ECO:0007669"/>
    <property type="project" value="UniProtKB-EC"/>
</dbReference>
<reference evidence="10" key="1">
    <citation type="submission" date="2023-03" db="EMBL/GenBank/DDBJ databases">
        <title>Massive genome expansion in bonnet fungi (Mycena s.s.) driven by repeated elements and novel gene families across ecological guilds.</title>
        <authorList>
            <consortium name="Lawrence Berkeley National Laboratory"/>
            <person name="Harder C.B."/>
            <person name="Miyauchi S."/>
            <person name="Viragh M."/>
            <person name="Kuo A."/>
            <person name="Thoen E."/>
            <person name="Andreopoulos B."/>
            <person name="Lu D."/>
            <person name="Skrede I."/>
            <person name="Drula E."/>
            <person name="Henrissat B."/>
            <person name="Morin E."/>
            <person name="Kohler A."/>
            <person name="Barry K."/>
            <person name="LaButti K."/>
            <person name="Morin E."/>
            <person name="Salamov A."/>
            <person name="Lipzen A."/>
            <person name="Mereny Z."/>
            <person name="Hegedus B."/>
            <person name="Baldrian P."/>
            <person name="Stursova M."/>
            <person name="Weitz H."/>
            <person name="Taylor A."/>
            <person name="Grigoriev I.V."/>
            <person name="Nagy L.G."/>
            <person name="Martin F."/>
            <person name="Kauserud H."/>
        </authorList>
    </citation>
    <scope>NUCLEOTIDE SEQUENCE</scope>
    <source>
        <strain evidence="10">CBHHK182m</strain>
    </source>
</reference>
<dbReference type="EMBL" id="JARKIB010000014">
    <property type="protein sequence ID" value="KAJ7772314.1"/>
    <property type="molecule type" value="Genomic_DNA"/>
</dbReference>
<feature type="compositionally biased region" description="Polar residues" evidence="8">
    <location>
        <begin position="472"/>
        <end position="482"/>
    </location>
</feature>
<dbReference type="SUPFAM" id="SSF54556">
    <property type="entry name" value="Chitinase insertion domain"/>
    <property type="match status" value="1"/>
</dbReference>
<keyword evidence="6" id="KW-0624">Polysaccharide degradation</keyword>
<evidence type="ECO:0000259" key="9">
    <source>
        <dbReference type="PROSITE" id="PS51910"/>
    </source>
</evidence>
<dbReference type="Pfam" id="PF00704">
    <property type="entry name" value="Glyco_hydro_18"/>
    <property type="match status" value="1"/>
</dbReference>
<proteinExistence type="predicted"/>
<accession>A0AAD7JXE7</accession>
<dbReference type="PANTHER" id="PTHR11177">
    <property type="entry name" value="CHITINASE"/>
    <property type="match status" value="1"/>
</dbReference>
<evidence type="ECO:0000256" key="8">
    <source>
        <dbReference type="SAM" id="MobiDB-lite"/>
    </source>
</evidence>
<dbReference type="Gene3D" id="3.10.50.10">
    <property type="match status" value="1"/>
</dbReference>
<dbReference type="GO" id="GO:0008061">
    <property type="term" value="F:chitin binding"/>
    <property type="evidence" value="ECO:0007669"/>
    <property type="project" value="InterPro"/>
</dbReference>
<keyword evidence="2 7" id="KW-0378">Hydrolase</keyword>
<dbReference type="InterPro" id="IPR001579">
    <property type="entry name" value="Glyco_hydro_18_chit_AS"/>
</dbReference>
<dbReference type="Gene3D" id="3.20.20.80">
    <property type="entry name" value="Glycosidases"/>
    <property type="match status" value="1"/>
</dbReference>
<comment type="caution">
    <text evidence="10">The sequence shown here is derived from an EMBL/GenBank/DDBJ whole genome shotgun (WGS) entry which is preliminary data.</text>
</comment>
<evidence type="ECO:0000256" key="3">
    <source>
        <dbReference type="ARBA" id="ARBA00023024"/>
    </source>
</evidence>
<dbReference type="AlphaFoldDB" id="A0AAD7JXE7"/>
<dbReference type="PANTHER" id="PTHR11177:SF333">
    <property type="entry name" value="CHITINASE"/>
    <property type="match status" value="1"/>
</dbReference>
<dbReference type="InterPro" id="IPR029070">
    <property type="entry name" value="Chitinase_insertion_sf"/>
</dbReference>
<dbReference type="InterPro" id="IPR011583">
    <property type="entry name" value="Chitinase_II/V-like_cat"/>
</dbReference>